<protein>
    <submittedName>
        <fullName evidence="2">Uncharacterized protein</fullName>
    </submittedName>
</protein>
<accession>A0A839E626</accession>
<keyword evidence="1" id="KW-1133">Transmembrane helix</keyword>
<dbReference type="EMBL" id="JACGWZ010000007">
    <property type="protein sequence ID" value="MBA8827315.1"/>
    <property type="molecule type" value="Genomic_DNA"/>
</dbReference>
<evidence type="ECO:0000313" key="2">
    <source>
        <dbReference type="EMBL" id="MBA8827315.1"/>
    </source>
</evidence>
<keyword evidence="1" id="KW-0812">Transmembrane</keyword>
<dbReference type="AlphaFoldDB" id="A0A839E626"/>
<comment type="caution">
    <text evidence="2">The sequence shown here is derived from an EMBL/GenBank/DDBJ whole genome shotgun (WGS) entry which is preliminary data.</text>
</comment>
<gene>
    <name evidence="2" type="ORF">FHX42_004699</name>
</gene>
<organism evidence="2 3">
    <name type="scientific">Halosaccharopolyspora lacisalsi</name>
    <dbReference type="NCBI Taxonomy" id="1000566"/>
    <lineage>
        <taxon>Bacteria</taxon>
        <taxon>Bacillati</taxon>
        <taxon>Actinomycetota</taxon>
        <taxon>Actinomycetes</taxon>
        <taxon>Pseudonocardiales</taxon>
        <taxon>Pseudonocardiaceae</taxon>
        <taxon>Halosaccharopolyspora</taxon>
    </lineage>
</organism>
<name>A0A839E626_9PSEU</name>
<evidence type="ECO:0000256" key="1">
    <source>
        <dbReference type="SAM" id="Phobius"/>
    </source>
</evidence>
<sequence length="34" mass="3620">MTRGLQDTILLAVLILVMLSAGLIMVRAVMTFGA</sequence>
<feature type="transmembrane region" description="Helical" evidence="1">
    <location>
        <begin position="9"/>
        <end position="30"/>
    </location>
</feature>
<keyword evidence="3" id="KW-1185">Reference proteome</keyword>
<reference evidence="2 3" key="1">
    <citation type="submission" date="2020-07" db="EMBL/GenBank/DDBJ databases">
        <title>Sequencing the genomes of 1000 actinobacteria strains.</title>
        <authorList>
            <person name="Klenk H.-P."/>
        </authorList>
    </citation>
    <scope>NUCLEOTIDE SEQUENCE [LARGE SCALE GENOMIC DNA]</scope>
    <source>
        <strain evidence="2 3">DSM 45975</strain>
    </source>
</reference>
<proteinExistence type="predicted"/>
<evidence type="ECO:0000313" key="3">
    <source>
        <dbReference type="Proteomes" id="UP000569329"/>
    </source>
</evidence>
<dbReference type="Proteomes" id="UP000569329">
    <property type="component" value="Unassembled WGS sequence"/>
</dbReference>
<keyword evidence="1" id="KW-0472">Membrane</keyword>